<evidence type="ECO:0000313" key="4">
    <source>
        <dbReference type="Proteomes" id="UP000829685"/>
    </source>
</evidence>
<dbReference type="Proteomes" id="UP000829685">
    <property type="component" value="Unassembled WGS sequence"/>
</dbReference>
<dbReference type="Pfam" id="PF26640">
    <property type="entry name" value="DUF8212"/>
    <property type="match status" value="1"/>
</dbReference>
<dbReference type="AlphaFoldDB" id="A0A9P9WBW4"/>
<dbReference type="PANTHER" id="PTHR10622">
    <property type="entry name" value="HET DOMAIN-CONTAINING PROTEIN"/>
    <property type="match status" value="1"/>
</dbReference>
<evidence type="ECO:0008006" key="5">
    <source>
        <dbReference type="Google" id="ProtNLM"/>
    </source>
</evidence>
<reference evidence="3" key="1">
    <citation type="submission" date="2021-03" db="EMBL/GenBank/DDBJ databases">
        <title>Revisited historic fungal species revealed as producer of novel bioactive compounds through whole genome sequencing and comparative genomics.</title>
        <authorList>
            <person name="Vignolle G.A."/>
            <person name="Hochenegger N."/>
            <person name="Mach R.L."/>
            <person name="Mach-Aigner A.R."/>
            <person name="Javad Rahimi M."/>
            <person name="Salim K.A."/>
            <person name="Chan C.M."/>
            <person name="Lim L.B.L."/>
            <person name="Cai F."/>
            <person name="Druzhinina I.S."/>
            <person name="U'Ren J.M."/>
            <person name="Derntl C."/>
        </authorList>
    </citation>
    <scope>NUCLEOTIDE SEQUENCE</scope>
    <source>
        <strain evidence="3">TUCIM 5799</strain>
    </source>
</reference>
<dbReference type="InterPro" id="IPR058525">
    <property type="entry name" value="DUF8212"/>
</dbReference>
<gene>
    <name evidence="3" type="ORF">JX265_011798</name>
</gene>
<evidence type="ECO:0000313" key="3">
    <source>
        <dbReference type="EMBL" id="KAI1856286.1"/>
    </source>
</evidence>
<protein>
    <recommendedName>
        <fullName evidence="5">HET-domain-containing protein</fullName>
    </recommendedName>
</protein>
<feature type="domain" description="DUF8212" evidence="2">
    <location>
        <begin position="224"/>
        <end position="261"/>
    </location>
</feature>
<comment type="caution">
    <text evidence="3">The sequence shown here is derived from an EMBL/GenBank/DDBJ whole genome shotgun (WGS) entry which is preliminary data.</text>
</comment>
<dbReference type="PANTHER" id="PTHR10622:SF10">
    <property type="entry name" value="HET DOMAIN-CONTAINING PROTEIN"/>
    <property type="match status" value="1"/>
</dbReference>
<name>A0A9P9WBW4_9PEZI</name>
<sequence length="373" mass="42027">MRLVNVKTKVLEEFLEGTVPPYAILSHTWGAEHEEVLFHDIRAHDSTQSLRSRKFEGCCAQAALDGYGYVWIDTCCIDKDSSTELTEAINSMFRWYKDANVCYAYLSDVSVGDGPLELDSMFGRSRWFTRGWTLQELIAPKVVRFYDNEWACLGTKRELAHVLVGITGIPRPFLLGMASLRDSSVAQRMSWAAKRITKRKEDMAYCLLGIFDISMPMIYGEGDRAFFRLQEYILRHIRDDSILAWGFNVENIKSTGALARSPSDFLACGTIVSSALDYGSYEPIQIVGGRLQFRRPLHTLESDQTFIVLLCRLSNNAAQPLGMPFCESRSAGFVDGHERPQGTSVTLLDANAIDDKPGDIKMSIEPREDSWSL</sequence>
<evidence type="ECO:0000259" key="2">
    <source>
        <dbReference type="Pfam" id="PF26640"/>
    </source>
</evidence>
<keyword evidence="4" id="KW-1185">Reference proteome</keyword>
<organism evidence="3 4">
    <name type="scientific">Neoarthrinium moseri</name>
    <dbReference type="NCBI Taxonomy" id="1658444"/>
    <lineage>
        <taxon>Eukaryota</taxon>
        <taxon>Fungi</taxon>
        <taxon>Dikarya</taxon>
        <taxon>Ascomycota</taxon>
        <taxon>Pezizomycotina</taxon>
        <taxon>Sordariomycetes</taxon>
        <taxon>Xylariomycetidae</taxon>
        <taxon>Amphisphaeriales</taxon>
        <taxon>Apiosporaceae</taxon>
        <taxon>Neoarthrinium</taxon>
    </lineage>
</organism>
<accession>A0A9P9WBW4</accession>
<evidence type="ECO:0000259" key="1">
    <source>
        <dbReference type="Pfam" id="PF06985"/>
    </source>
</evidence>
<dbReference type="EMBL" id="JAFIMR010000045">
    <property type="protein sequence ID" value="KAI1856286.1"/>
    <property type="molecule type" value="Genomic_DNA"/>
</dbReference>
<proteinExistence type="predicted"/>
<feature type="domain" description="Heterokaryon incompatibility" evidence="1">
    <location>
        <begin position="22"/>
        <end position="110"/>
    </location>
</feature>
<dbReference type="Pfam" id="PF06985">
    <property type="entry name" value="HET"/>
    <property type="match status" value="1"/>
</dbReference>
<dbReference type="InterPro" id="IPR010730">
    <property type="entry name" value="HET"/>
</dbReference>